<dbReference type="PANTHER" id="PTHR10462:SF53">
    <property type="entry name" value="HISTO-BLOOD GROUP ABO SYSTEM TRANSFERASE 1-LIKE"/>
    <property type="match status" value="1"/>
</dbReference>
<protein>
    <submittedName>
        <fullName evidence="5">Glycosyltransferase family 6</fullName>
    </submittedName>
</protein>
<evidence type="ECO:0000256" key="4">
    <source>
        <dbReference type="ARBA" id="ARBA00022679"/>
    </source>
</evidence>
<accession>A0A0E3F2H4</accession>
<keyword evidence="4 5" id="KW-0808">Transferase</keyword>
<keyword evidence="3" id="KW-0328">Glycosyltransferase</keyword>
<dbReference type="Pfam" id="PF03414">
    <property type="entry name" value="Glyco_transf_6"/>
    <property type="match status" value="1"/>
</dbReference>
<evidence type="ECO:0000256" key="1">
    <source>
        <dbReference type="ARBA" id="ARBA00001936"/>
    </source>
</evidence>
<dbReference type="KEGG" id="vg:24172079"/>
<evidence type="ECO:0000313" key="6">
    <source>
        <dbReference type="Proteomes" id="UP000185323"/>
    </source>
</evidence>
<dbReference type="GO" id="GO:0005975">
    <property type="term" value="P:carbohydrate metabolic process"/>
    <property type="evidence" value="ECO:0007669"/>
    <property type="project" value="InterPro"/>
</dbReference>
<dbReference type="InterPro" id="IPR029044">
    <property type="entry name" value="Nucleotide-diphossugar_trans"/>
</dbReference>
<dbReference type="Gene3D" id="3.90.550.10">
    <property type="entry name" value="Spore Coat Polysaccharide Biosynthesis Protein SpsA, Chain A"/>
    <property type="match status" value="1"/>
</dbReference>
<evidence type="ECO:0000256" key="2">
    <source>
        <dbReference type="ARBA" id="ARBA00010413"/>
    </source>
</evidence>
<proteinExistence type="inferred from homology"/>
<keyword evidence="6" id="KW-1185">Reference proteome</keyword>
<reference evidence="5 6" key="1">
    <citation type="submission" date="2013-12" db="EMBL/GenBank/DDBJ databases">
        <title>Ecological redundancy of diverse viral populations within a natural community.</title>
        <authorList>
            <person name="Gregory A.C."/>
            <person name="LaButti K."/>
            <person name="Copeland A."/>
            <person name="Woyke T."/>
            <person name="Sullivan M.B."/>
        </authorList>
    </citation>
    <scope>NUCLEOTIDE SEQUENCE [LARGE SCALE GENOMIC DNA]</scope>
    <source>
        <strain evidence="5">Syn7803C7</strain>
    </source>
</reference>
<dbReference type="EMBL" id="KJ019052">
    <property type="protein sequence ID" value="AIX20116.1"/>
    <property type="molecule type" value="Genomic_DNA"/>
</dbReference>
<organism evidence="5 6">
    <name type="scientific">Synechococcus phage ACG-2014f_Syn7803C7</name>
    <dbReference type="NCBI Taxonomy" id="2790345"/>
    <lineage>
        <taxon>Viruses</taxon>
        <taxon>Duplodnaviria</taxon>
        <taxon>Heunggongvirae</taxon>
        <taxon>Uroviricota</taxon>
        <taxon>Caudoviricetes</taxon>
        <taxon>Pantevenvirales</taxon>
        <taxon>Kyanoviridae</taxon>
        <taxon>Atlauavirus</taxon>
        <taxon>Atlauavirus acg2014f</taxon>
    </lineage>
</organism>
<evidence type="ECO:0000313" key="5">
    <source>
        <dbReference type="EMBL" id="AIX20116.1"/>
    </source>
</evidence>
<dbReference type="InterPro" id="IPR005076">
    <property type="entry name" value="Glyco_trans_6"/>
</dbReference>
<dbReference type="PANTHER" id="PTHR10462">
    <property type="entry name" value="GLYCOSYLTRANSFERASE-RELATED"/>
    <property type="match status" value="1"/>
</dbReference>
<sequence length="243" mass="28219">MKKVAIIFIGTGRYLEFLPKYYEQAEANLFPDRPKHYYVFTDGDLGNELPDNVTVYEQEHLQWPYITLYRFGIIQKHLEEIEKECGFLLFMDADTQVVSPVSFDEVFKKGKPYTGVHHPCHALNMPPHNEFPGSLETNTASKAACKPGDDFSVYWQGCVWGGNIKGARKIIDTLHHRTKQDEENGIIAKWHDESHINRYFLDNKDKVNTLSPSFAYPESFTEYMEDYEPKIVHLAKENSKYQV</sequence>
<name>A0A0E3F2H4_9CAUD</name>
<dbReference type="Proteomes" id="UP000185323">
    <property type="component" value="Segment"/>
</dbReference>
<comment type="similarity">
    <text evidence="2">Belongs to the glycosyltransferase 6 family.</text>
</comment>
<evidence type="ECO:0000256" key="3">
    <source>
        <dbReference type="ARBA" id="ARBA00022676"/>
    </source>
</evidence>
<comment type="cofactor">
    <cofactor evidence="1">
        <name>Mn(2+)</name>
        <dbReference type="ChEBI" id="CHEBI:29035"/>
    </cofactor>
</comment>
<dbReference type="SUPFAM" id="SSF53448">
    <property type="entry name" value="Nucleotide-diphospho-sugar transferases"/>
    <property type="match status" value="1"/>
</dbReference>
<gene>
    <name evidence="5" type="ORF">Syn7803C7_225</name>
</gene>
<dbReference type="GO" id="GO:0016758">
    <property type="term" value="F:hexosyltransferase activity"/>
    <property type="evidence" value="ECO:0007669"/>
    <property type="project" value="InterPro"/>
</dbReference>
<dbReference type="GO" id="GO:0016020">
    <property type="term" value="C:membrane"/>
    <property type="evidence" value="ECO:0007669"/>
    <property type="project" value="InterPro"/>
</dbReference>